<gene>
    <name evidence="1" type="ORF">ERS852491_01374</name>
</gene>
<evidence type="ECO:0000313" key="1">
    <source>
        <dbReference type="EMBL" id="CUO13086.1"/>
    </source>
</evidence>
<dbReference type="STRING" id="39482.ERS852491_01374"/>
<accession>A0A174CN60</accession>
<proteinExistence type="predicted"/>
<dbReference type="RefSeq" id="WP_055152166.1">
    <property type="nucleotide sequence ID" value="NZ_CYZU01000009.1"/>
</dbReference>
<evidence type="ECO:0000313" key="2">
    <source>
        <dbReference type="Proteomes" id="UP000095544"/>
    </source>
</evidence>
<dbReference type="Proteomes" id="UP000095544">
    <property type="component" value="Unassembled WGS sequence"/>
</dbReference>
<dbReference type="EMBL" id="CYZU01000009">
    <property type="protein sequence ID" value="CUO13086.1"/>
    <property type="molecule type" value="Genomic_DNA"/>
</dbReference>
<dbReference type="OrthoDB" id="2088380at2"/>
<sequence>MSEKIEVVRVKPCDLSKGQVFRLNYQYKTELGEFVVLGSVTLNRLYVNESVPEEDFERFLQICEYDGPYINDDTSPVAGTNDYIYEKYGWPVWNVLQDEYSKRRKKREKIKAKSAAGHYFKLIEKYRMAEDSEISFHNAEYVAYELKVLADNTGRKTVNNCVGIGTEYVFLLGYLIGKGIINIEEVQRDAATV</sequence>
<reference evidence="1 2" key="1">
    <citation type="submission" date="2015-09" db="EMBL/GenBank/DDBJ databases">
        <authorList>
            <consortium name="Pathogen Informatics"/>
        </authorList>
    </citation>
    <scope>NUCLEOTIDE SEQUENCE [LARGE SCALE GENOMIC DNA]</scope>
    <source>
        <strain evidence="1 2">2789STDY5834876</strain>
    </source>
</reference>
<dbReference type="AlphaFoldDB" id="A0A174CN60"/>
<name>A0A174CN60_9FIRM</name>
<organism evidence="1 2">
    <name type="scientific">Faecalicatena contorta</name>
    <dbReference type="NCBI Taxonomy" id="39482"/>
    <lineage>
        <taxon>Bacteria</taxon>
        <taxon>Bacillati</taxon>
        <taxon>Bacillota</taxon>
        <taxon>Clostridia</taxon>
        <taxon>Lachnospirales</taxon>
        <taxon>Lachnospiraceae</taxon>
        <taxon>Faecalicatena</taxon>
    </lineage>
</organism>
<protein>
    <submittedName>
        <fullName evidence="1">Uncharacterized protein</fullName>
    </submittedName>
</protein>